<dbReference type="EMBL" id="JBHRWO010000002">
    <property type="protein sequence ID" value="MFC3490948.1"/>
    <property type="molecule type" value="Genomic_DNA"/>
</dbReference>
<reference evidence="2" key="1">
    <citation type="journal article" date="2019" name="Int. J. Syst. Evol. Microbiol.">
        <title>The Global Catalogue of Microorganisms (GCM) 10K type strain sequencing project: providing services to taxonomists for standard genome sequencing and annotation.</title>
        <authorList>
            <consortium name="The Broad Institute Genomics Platform"/>
            <consortium name="The Broad Institute Genome Sequencing Center for Infectious Disease"/>
            <person name="Wu L."/>
            <person name="Ma J."/>
        </authorList>
    </citation>
    <scope>NUCLEOTIDE SEQUENCE [LARGE SCALE GENOMIC DNA]</scope>
    <source>
        <strain evidence="2">CGMCC 4.7396</strain>
    </source>
</reference>
<gene>
    <name evidence="1" type="ORF">ACFO8M_00380</name>
</gene>
<proteinExistence type="predicted"/>
<dbReference type="RefSeq" id="WP_387968963.1">
    <property type="nucleotide sequence ID" value="NZ_JBHRWO010000002.1"/>
</dbReference>
<dbReference type="Proteomes" id="UP001595712">
    <property type="component" value="Unassembled WGS sequence"/>
</dbReference>
<evidence type="ECO:0000313" key="1">
    <source>
        <dbReference type="EMBL" id="MFC3490948.1"/>
    </source>
</evidence>
<evidence type="ECO:0000313" key="2">
    <source>
        <dbReference type="Proteomes" id="UP001595712"/>
    </source>
</evidence>
<comment type="caution">
    <text evidence="1">The sequence shown here is derived from an EMBL/GenBank/DDBJ whole genome shotgun (WGS) entry which is preliminary data.</text>
</comment>
<accession>A0ABV7PTU8</accession>
<organism evidence="1 2">
    <name type="scientific">Glycomyces rhizosphaerae</name>
    <dbReference type="NCBI Taxonomy" id="2054422"/>
    <lineage>
        <taxon>Bacteria</taxon>
        <taxon>Bacillati</taxon>
        <taxon>Actinomycetota</taxon>
        <taxon>Actinomycetes</taxon>
        <taxon>Glycomycetales</taxon>
        <taxon>Glycomycetaceae</taxon>
        <taxon>Glycomyces</taxon>
    </lineage>
</organism>
<protein>
    <submittedName>
        <fullName evidence="1">Uncharacterized protein</fullName>
    </submittedName>
</protein>
<sequence length="41" mass="4561">MRQVITLSAKIAGVQIEERVTATLLNRLQGPADDPKTQLVW</sequence>
<keyword evidence="2" id="KW-1185">Reference proteome</keyword>
<name>A0ABV7PTU8_9ACTN</name>